<dbReference type="Pfam" id="PF07992">
    <property type="entry name" value="Pyr_redox_2"/>
    <property type="match status" value="1"/>
</dbReference>
<comment type="cofactor">
    <cofactor evidence="1 18">
        <name>FAD</name>
        <dbReference type="ChEBI" id="CHEBI:57692"/>
    </cofactor>
</comment>
<keyword evidence="4 18" id="KW-0813">Transport</keyword>
<dbReference type="PANTHER" id="PTHR10617">
    <property type="entry name" value="ELECTRON TRANSFER FLAVOPROTEIN-UBIQUINONE OXIDOREDUCTASE"/>
    <property type="match status" value="1"/>
</dbReference>
<comment type="caution">
    <text evidence="22">The sequence shown here is derived from an EMBL/GenBank/DDBJ whole genome shotgun (WGS) entry which is preliminary data.</text>
</comment>
<protein>
    <recommendedName>
        <fullName evidence="18">Electron transfer flavoprotein-ubiquinone oxidoreductase</fullName>
        <shortName evidence="18">ETF-QO</shortName>
        <ecNumber evidence="18">1.5.5.1</ecNumber>
    </recommendedName>
</protein>
<dbReference type="EMBL" id="CAJZBQ010000018">
    <property type="protein sequence ID" value="CAG9317497.1"/>
    <property type="molecule type" value="Genomic_DNA"/>
</dbReference>
<dbReference type="Proteomes" id="UP001162131">
    <property type="component" value="Unassembled WGS sequence"/>
</dbReference>
<organism evidence="22 23">
    <name type="scientific">Blepharisma stoltei</name>
    <dbReference type="NCBI Taxonomy" id="1481888"/>
    <lineage>
        <taxon>Eukaryota</taxon>
        <taxon>Sar</taxon>
        <taxon>Alveolata</taxon>
        <taxon>Ciliophora</taxon>
        <taxon>Postciliodesmatophora</taxon>
        <taxon>Heterotrichea</taxon>
        <taxon>Heterotrichida</taxon>
        <taxon>Blepharismidae</taxon>
        <taxon>Blepharisma</taxon>
    </lineage>
</organism>
<evidence type="ECO:0000256" key="7">
    <source>
        <dbReference type="ARBA" id="ARBA00022792"/>
    </source>
</evidence>
<keyword evidence="13 18" id="KW-0411">Iron-sulfur</keyword>
<dbReference type="GO" id="GO:0051539">
    <property type="term" value="F:4 iron, 4 sulfur cluster binding"/>
    <property type="evidence" value="ECO:0007669"/>
    <property type="project" value="UniProtKB-UniRule"/>
</dbReference>
<keyword evidence="11 18" id="KW-0560">Oxidoreductase</keyword>
<keyword evidence="5 18" id="KW-0285">Flavoprotein</keyword>
<evidence type="ECO:0000256" key="9">
    <source>
        <dbReference type="ARBA" id="ARBA00022946"/>
    </source>
</evidence>
<accession>A0AAU9IRQ6</accession>
<evidence type="ECO:0000256" key="18">
    <source>
        <dbReference type="RuleBase" id="RU366068"/>
    </source>
</evidence>
<comment type="cofactor">
    <cofactor evidence="18">
        <name>[4Fe-4S] cluster</name>
        <dbReference type="ChEBI" id="CHEBI:49883"/>
    </cofactor>
    <text evidence="18">Binds 1 [4Fe-4S] cluster.</text>
</comment>
<dbReference type="SUPFAM" id="SSF54862">
    <property type="entry name" value="4Fe-4S ferredoxins"/>
    <property type="match status" value="1"/>
</dbReference>
<evidence type="ECO:0000259" key="19">
    <source>
        <dbReference type="Pfam" id="PF05187"/>
    </source>
</evidence>
<dbReference type="GO" id="GO:0046872">
    <property type="term" value="F:metal ion binding"/>
    <property type="evidence" value="ECO:0007669"/>
    <property type="project" value="UniProtKB-KW"/>
</dbReference>
<evidence type="ECO:0000259" key="20">
    <source>
        <dbReference type="Pfam" id="PF07992"/>
    </source>
</evidence>
<dbReference type="EC" id="1.5.5.1" evidence="18"/>
<evidence type="ECO:0000256" key="2">
    <source>
        <dbReference type="ARBA" id="ARBA00004273"/>
    </source>
</evidence>
<evidence type="ECO:0000256" key="15">
    <source>
        <dbReference type="ARBA" id="ARBA00023128"/>
    </source>
</evidence>
<evidence type="ECO:0000259" key="21">
    <source>
        <dbReference type="Pfam" id="PF21162"/>
    </source>
</evidence>
<evidence type="ECO:0000256" key="16">
    <source>
        <dbReference type="ARBA" id="ARBA00023136"/>
    </source>
</evidence>
<evidence type="ECO:0000256" key="3">
    <source>
        <dbReference type="ARBA" id="ARBA00006796"/>
    </source>
</evidence>
<evidence type="ECO:0000313" key="23">
    <source>
        <dbReference type="Proteomes" id="UP001162131"/>
    </source>
</evidence>
<evidence type="ECO:0000256" key="17">
    <source>
        <dbReference type="ARBA" id="ARBA00052682"/>
    </source>
</evidence>
<dbReference type="Pfam" id="PF05187">
    <property type="entry name" value="Fer4_ETF_QO"/>
    <property type="match status" value="1"/>
</dbReference>
<keyword evidence="23" id="KW-1185">Reference proteome</keyword>
<dbReference type="Pfam" id="PF21162">
    <property type="entry name" value="ETFQO_UQ-bd"/>
    <property type="match status" value="1"/>
</dbReference>
<evidence type="ECO:0000256" key="12">
    <source>
        <dbReference type="ARBA" id="ARBA00023004"/>
    </source>
</evidence>
<dbReference type="InterPro" id="IPR040156">
    <property type="entry name" value="ETF-QO"/>
</dbReference>
<dbReference type="PRINTS" id="PR00411">
    <property type="entry name" value="PNDRDTASEI"/>
</dbReference>
<evidence type="ECO:0000256" key="8">
    <source>
        <dbReference type="ARBA" id="ARBA00022827"/>
    </source>
</evidence>
<evidence type="ECO:0000256" key="4">
    <source>
        <dbReference type="ARBA" id="ARBA00022448"/>
    </source>
</evidence>
<keyword evidence="7" id="KW-0999">Mitochondrion inner membrane</keyword>
<dbReference type="Gene3D" id="3.30.9.90">
    <property type="match status" value="1"/>
</dbReference>
<keyword evidence="6 18" id="KW-0479">Metal-binding</keyword>
<dbReference type="FunFam" id="3.30.70.20:FF:000015">
    <property type="entry name" value="Electron transfer flavoprotein-ubiquinone oxidoreductase"/>
    <property type="match status" value="1"/>
</dbReference>
<keyword evidence="10 18" id="KW-0249">Electron transport</keyword>
<keyword evidence="9" id="KW-0809">Transit peptide</keyword>
<evidence type="ECO:0000256" key="10">
    <source>
        <dbReference type="ARBA" id="ARBA00022982"/>
    </source>
</evidence>
<keyword evidence="16" id="KW-0472">Membrane</keyword>
<dbReference type="Gene3D" id="3.30.70.20">
    <property type="match status" value="1"/>
</dbReference>
<evidence type="ECO:0000313" key="22">
    <source>
        <dbReference type="EMBL" id="CAG9317497.1"/>
    </source>
</evidence>
<keyword evidence="8 18" id="KW-0274">FAD</keyword>
<dbReference type="SUPFAM" id="SSF51905">
    <property type="entry name" value="FAD/NAD(P)-binding domain"/>
    <property type="match status" value="1"/>
</dbReference>
<proteinExistence type="inferred from homology"/>
<evidence type="ECO:0000256" key="11">
    <source>
        <dbReference type="ARBA" id="ARBA00023002"/>
    </source>
</evidence>
<dbReference type="SUPFAM" id="SSF54373">
    <property type="entry name" value="FAD-linked reductases, C-terminal domain"/>
    <property type="match status" value="1"/>
</dbReference>
<dbReference type="InterPro" id="IPR036188">
    <property type="entry name" value="FAD/NAD-bd_sf"/>
</dbReference>
<gene>
    <name evidence="22" type="ORF">BSTOLATCC_MIC18743</name>
</gene>
<evidence type="ECO:0000256" key="1">
    <source>
        <dbReference type="ARBA" id="ARBA00001974"/>
    </source>
</evidence>
<dbReference type="InterPro" id="IPR023753">
    <property type="entry name" value="FAD/NAD-binding_dom"/>
</dbReference>
<dbReference type="GO" id="GO:0004174">
    <property type="term" value="F:electron-transferring-flavoprotein dehydrogenase activity"/>
    <property type="evidence" value="ECO:0007669"/>
    <property type="project" value="UniProtKB-UniRule"/>
</dbReference>
<dbReference type="InterPro" id="IPR007859">
    <property type="entry name" value="ETF-QO/FixX_C"/>
</dbReference>
<reference evidence="22" key="1">
    <citation type="submission" date="2021-09" db="EMBL/GenBank/DDBJ databases">
        <authorList>
            <consortium name="AG Swart"/>
            <person name="Singh M."/>
            <person name="Singh A."/>
            <person name="Seah K."/>
            <person name="Emmerich C."/>
        </authorList>
    </citation>
    <scope>NUCLEOTIDE SEQUENCE</scope>
    <source>
        <strain evidence="22">ATCC30299</strain>
    </source>
</reference>
<evidence type="ECO:0000256" key="5">
    <source>
        <dbReference type="ARBA" id="ARBA00022630"/>
    </source>
</evidence>
<dbReference type="AlphaFoldDB" id="A0AAU9IRQ6"/>
<keyword evidence="15" id="KW-0496">Mitochondrion</keyword>
<comment type="subcellular location">
    <subcellularLocation>
        <location evidence="2">Mitochondrion inner membrane</location>
    </subcellularLocation>
</comment>
<name>A0AAU9IRQ6_9CILI</name>
<dbReference type="PANTHER" id="PTHR10617:SF107">
    <property type="entry name" value="ELECTRON TRANSFER FLAVOPROTEIN-UBIQUINONE OXIDOREDUCTASE, MITOCHONDRIAL"/>
    <property type="match status" value="1"/>
</dbReference>
<feature type="domain" description="ETF-QO/FixC ubiquinone-binding" evidence="21">
    <location>
        <begin position="224"/>
        <end position="317"/>
    </location>
</feature>
<sequence length="559" mass="62639">MWRAARRFASQAARERIECDAVIIGAGPAGLSAAIKLKQLNPSYEVCVVEKASEVGAHIVSGNCFETKAMDELIPNWRELDTPIKTPITTDKFCVLTEKYSIDVPHAFVPKFLDNTGNYVISLSEFVRWLGKYAEDLGVQIYPGFPASELLLSPNGHVEGIITRDFGIGKDGKPREDFQPGVEIKAKQSLFAEGCRGSLSEEIMKKYDLRNFNDGERQVLRQTYGIGIKEVWKVSPAQFKAGYVQHTIGWPTDSFTTAGGFLYHQLPDLVHVGLVIALDYHNPHIVPFKELQRYKTHPDIRKHIEGGECLSYGARALNEGGFYSVPKLTFPGGMLLGCAAGFMNTAKIKGSHTAMKSGILAAETVHEALEKGEAEGKELFKYYHKYRNSWIWKELYEVRNTREGFAHNIWWGSAQAWLSYNLFGGNKVGLTDKKNYPNDAATTQFARDFEPINYPKPDGKLTFDLLTQVSKTNTNHHENQPCHLTIKPGMEGKPDLSLKYYAGIEQNFCPAGVYEYIDNKLHINSQNCIHCKTCDIKAVGEFIKWTVPEGNGGPFYTNM</sequence>
<dbReference type="InterPro" id="IPR049398">
    <property type="entry name" value="ETF-QO/FixC_UQ-bd"/>
</dbReference>
<dbReference type="GO" id="GO:0005743">
    <property type="term" value="C:mitochondrial inner membrane"/>
    <property type="evidence" value="ECO:0007669"/>
    <property type="project" value="UniProtKB-SubCell"/>
</dbReference>
<keyword evidence="12 18" id="KW-0408">Iron</keyword>
<evidence type="ECO:0000256" key="14">
    <source>
        <dbReference type="ARBA" id="ARBA00023075"/>
    </source>
</evidence>
<comment type="similarity">
    <text evidence="3">Belongs to the ETF-QO/FixC family.</text>
</comment>
<evidence type="ECO:0000256" key="13">
    <source>
        <dbReference type="ARBA" id="ARBA00023014"/>
    </source>
</evidence>
<comment type="function">
    <text evidence="18">Accepts electrons from ETF and reduces ubiquinone.</text>
</comment>
<feature type="domain" description="FAD/NAD(P)-binding" evidence="20">
    <location>
        <begin position="20"/>
        <end position="80"/>
    </location>
</feature>
<dbReference type="Gene3D" id="3.50.50.60">
    <property type="entry name" value="FAD/NAD(P)-binding domain"/>
    <property type="match status" value="1"/>
</dbReference>
<keyword evidence="14 18" id="KW-0830">Ubiquinone</keyword>
<evidence type="ECO:0000256" key="6">
    <source>
        <dbReference type="ARBA" id="ARBA00022723"/>
    </source>
</evidence>
<feature type="domain" description="ETF-QO/FixX C-terminal" evidence="19">
    <location>
        <begin position="459"/>
        <end position="557"/>
    </location>
</feature>
<comment type="catalytic activity">
    <reaction evidence="17 18">
        <text>a ubiquinone + reduced [electron-transfer flavoprotein] = a ubiquinol + oxidized [electron-transfer flavoprotein] + H(+)</text>
        <dbReference type="Rhea" id="RHEA:24052"/>
        <dbReference type="Rhea" id="RHEA-COMP:9565"/>
        <dbReference type="Rhea" id="RHEA-COMP:9566"/>
        <dbReference type="Rhea" id="RHEA-COMP:10685"/>
        <dbReference type="Rhea" id="RHEA-COMP:10686"/>
        <dbReference type="ChEBI" id="CHEBI:15378"/>
        <dbReference type="ChEBI" id="CHEBI:16389"/>
        <dbReference type="ChEBI" id="CHEBI:17976"/>
        <dbReference type="ChEBI" id="CHEBI:57692"/>
        <dbReference type="ChEBI" id="CHEBI:58307"/>
        <dbReference type="EC" id="1.5.5.1"/>
    </reaction>
</comment>